<reference evidence="6" key="3">
    <citation type="submission" date="2019-01" db="UniProtKB">
        <authorList>
            <consortium name="EnsemblPlants"/>
        </authorList>
    </citation>
    <scope>IDENTIFICATION</scope>
    <source>
        <strain evidence="6">cv. Heinz 1706</strain>
    </source>
</reference>
<keyword evidence="4" id="KW-0964">Secreted</keyword>
<comment type="similarity">
    <text evidence="2">Belongs to the plant self-incompatibility (S1) protein family.</text>
</comment>
<dbReference type="Proteomes" id="UP000004994">
    <property type="component" value="Chromosome 6"/>
</dbReference>
<dbReference type="EnsemblPlants" id="Solyc06g071297.1.1">
    <property type="protein sequence ID" value="Solyc06g071297.1.1"/>
    <property type="gene ID" value="Solyc06g071297.1"/>
</dbReference>
<dbReference type="Gramene" id="Solyc06g071297.1.1">
    <property type="protein sequence ID" value="Solyc06g071297.1.1"/>
    <property type="gene ID" value="Solyc06g071297.1"/>
</dbReference>
<keyword evidence="7" id="KW-1185">Reference proteome</keyword>
<comment type="subcellular location">
    <subcellularLocation>
        <location evidence="1">Secreted</location>
    </subcellularLocation>
</comment>
<name>A0A3Q7H110_SOLLC</name>
<dbReference type="GO" id="GO:0005576">
    <property type="term" value="C:extracellular region"/>
    <property type="evidence" value="ECO:0007669"/>
    <property type="project" value="UniProtKB-SubCell"/>
</dbReference>
<sequence length="117" mass="13362">MRINSDPIEYIVDIENASSKPAVIYCTIGQDVFKRVVLPGVGPNYIDCPITPQGDNKITCDIDLIVLGKLHVHFDLFNFERDRNNCDDGHFCSWEIQEEGVCMGSKTDCKLFFMWNK</sequence>
<organism evidence="6">
    <name type="scientific">Solanum lycopersicum</name>
    <name type="common">Tomato</name>
    <name type="synonym">Lycopersicon esculentum</name>
    <dbReference type="NCBI Taxonomy" id="4081"/>
    <lineage>
        <taxon>Eukaryota</taxon>
        <taxon>Viridiplantae</taxon>
        <taxon>Streptophyta</taxon>
        <taxon>Embryophyta</taxon>
        <taxon>Tracheophyta</taxon>
        <taxon>Spermatophyta</taxon>
        <taxon>Magnoliopsida</taxon>
        <taxon>eudicotyledons</taxon>
        <taxon>Gunneridae</taxon>
        <taxon>Pentapetalae</taxon>
        <taxon>asterids</taxon>
        <taxon>lamiids</taxon>
        <taxon>Solanales</taxon>
        <taxon>Solanaceae</taxon>
        <taxon>Solanoideae</taxon>
        <taxon>Solaneae</taxon>
        <taxon>Solanum</taxon>
        <taxon>Solanum subgen. Lycopersicon</taxon>
    </lineage>
</organism>
<dbReference type="EnsemblPlants" id="Solyc06g071293.1.1">
    <property type="protein sequence ID" value="Solyc06g071293.1.1"/>
    <property type="gene ID" value="Solyc06g071293.1"/>
</dbReference>
<dbReference type="GO" id="GO:0060320">
    <property type="term" value="P:rejection of self pollen"/>
    <property type="evidence" value="ECO:0007669"/>
    <property type="project" value="UniProtKB-KW"/>
</dbReference>
<keyword evidence="3" id="KW-0713">Self-incompatibility</keyword>
<proteinExistence type="inferred from homology"/>
<dbReference type="InterPro" id="IPR010264">
    <property type="entry name" value="Self-incomp_S1"/>
</dbReference>
<dbReference type="Gramene" id="Solyc06g071293.1.1">
    <property type="protein sequence ID" value="Solyc06g071293.1.1"/>
    <property type="gene ID" value="Solyc06g071293.1"/>
</dbReference>
<protein>
    <submittedName>
        <fullName evidence="6">Uncharacterized protein</fullName>
    </submittedName>
</protein>
<reference evidence="6" key="1">
    <citation type="journal article" date="2012" name="Nature">
        <title>The tomato genome sequence provides insights into fleshy fruit evolution.</title>
        <authorList>
            <consortium name="Tomato Genome Consortium"/>
        </authorList>
    </citation>
    <scope>NUCLEOTIDE SEQUENCE [LARGE SCALE GENOMIC DNA]</scope>
    <source>
        <strain evidence="6">cv. Heinz 1706</strain>
    </source>
</reference>
<evidence type="ECO:0000313" key="7">
    <source>
        <dbReference type="Proteomes" id="UP000004994"/>
    </source>
</evidence>
<reference evidence="6" key="2">
    <citation type="submission" date="2018-04" db="EMBL/GenBank/DDBJ databases">
        <title>Improving the tomato reference genome and annotation using full-length BACs and diverse expression resources.</title>
        <authorList>
            <person name="Hosmani P.S."/>
            <person name="Flores M."/>
            <person name="Geest H.V."/>
            <person name="Sanchez-Perez G."/>
            <person name="Rombauts S."/>
            <person name="Maumus F."/>
            <person name="Mueller L.A."/>
            <person name="Saha S."/>
        </authorList>
    </citation>
    <scope>NUCLEOTIDE SEQUENCE [LARGE SCALE GENOMIC DNA]</scope>
    <source>
        <strain evidence="6">cv. Heinz 1706</strain>
    </source>
</reference>
<evidence type="ECO:0000256" key="2">
    <source>
        <dbReference type="ARBA" id="ARBA00005581"/>
    </source>
</evidence>
<dbReference type="AlphaFoldDB" id="A0A3Q7H110"/>
<accession>A0A3Q7H110</accession>
<evidence type="ECO:0000256" key="5">
    <source>
        <dbReference type="ARBA" id="ARBA00022729"/>
    </source>
</evidence>
<keyword evidence="5" id="KW-0732">Signal</keyword>
<evidence type="ECO:0000256" key="3">
    <source>
        <dbReference type="ARBA" id="ARBA00022471"/>
    </source>
</evidence>
<dbReference type="Pfam" id="PF05938">
    <property type="entry name" value="Self-incomp_S1"/>
    <property type="match status" value="1"/>
</dbReference>
<evidence type="ECO:0000313" key="6">
    <source>
        <dbReference type="EnsemblPlants" id="Solyc06g071297.1.1"/>
    </source>
</evidence>
<evidence type="ECO:0000256" key="1">
    <source>
        <dbReference type="ARBA" id="ARBA00004613"/>
    </source>
</evidence>
<evidence type="ECO:0000256" key="4">
    <source>
        <dbReference type="ARBA" id="ARBA00022525"/>
    </source>
</evidence>